<reference evidence="2 3" key="1">
    <citation type="submission" date="2020-12" db="EMBL/GenBank/DDBJ databases">
        <title>Vagococcus allomyrinae sp. nov. and Enterococcus lavae sp. nov., isolated from the larvae of Allomyrina dichotoma.</title>
        <authorList>
            <person name="Lee S.D."/>
        </authorList>
    </citation>
    <scope>NUCLEOTIDE SEQUENCE [LARGE SCALE GENOMIC DNA]</scope>
    <source>
        <strain evidence="2 3">BWM-S5</strain>
    </source>
</reference>
<keyword evidence="3" id="KW-1185">Reference proteome</keyword>
<name>A0ABS4CJX0_9ENTE</name>
<dbReference type="EMBL" id="JAEDXU010000003">
    <property type="protein sequence ID" value="MBP1046222.1"/>
    <property type="molecule type" value="Genomic_DNA"/>
</dbReference>
<feature type="compositionally biased region" description="Basic and acidic residues" evidence="1">
    <location>
        <begin position="74"/>
        <end position="83"/>
    </location>
</feature>
<feature type="compositionally biased region" description="Polar residues" evidence="1">
    <location>
        <begin position="61"/>
        <end position="73"/>
    </location>
</feature>
<evidence type="ECO:0000256" key="1">
    <source>
        <dbReference type="SAM" id="MobiDB-lite"/>
    </source>
</evidence>
<comment type="caution">
    <text evidence="2">The sequence shown here is derived from an EMBL/GenBank/DDBJ whole genome shotgun (WGS) entry which is preliminary data.</text>
</comment>
<feature type="region of interest" description="Disordered" evidence="1">
    <location>
        <begin position="61"/>
        <end position="83"/>
    </location>
</feature>
<gene>
    <name evidence="2" type="ORF">I6N96_07990</name>
</gene>
<organism evidence="2 3">
    <name type="scientific">Enterococcus larvae</name>
    <dbReference type="NCBI Taxonomy" id="2794352"/>
    <lineage>
        <taxon>Bacteria</taxon>
        <taxon>Bacillati</taxon>
        <taxon>Bacillota</taxon>
        <taxon>Bacilli</taxon>
        <taxon>Lactobacillales</taxon>
        <taxon>Enterococcaceae</taxon>
        <taxon>Enterococcus</taxon>
    </lineage>
</organism>
<proteinExistence type="predicted"/>
<evidence type="ECO:0000313" key="3">
    <source>
        <dbReference type="Proteomes" id="UP000673375"/>
    </source>
</evidence>
<dbReference type="Proteomes" id="UP000673375">
    <property type="component" value="Unassembled WGS sequence"/>
</dbReference>
<accession>A0ABS4CJX0</accession>
<sequence length="83" mass="9409">MIDDLLKEFRKNSEKLMIRVSVANSSYQKSQTNQQSVEERAKEDIHALKTSIQKTAENLGSSIKGQFGKQAQESLKKHSESLK</sequence>
<protein>
    <submittedName>
        <fullName evidence="2">Uncharacterized protein</fullName>
    </submittedName>
</protein>
<dbReference type="RefSeq" id="WP_209557038.1">
    <property type="nucleotide sequence ID" value="NZ_JAEDXU010000003.1"/>
</dbReference>
<evidence type="ECO:0000313" key="2">
    <source>
        <dbReference type="EMBL" id="MBP1046222.1"/>
    </source>
</evidence>